<accession>A0A5N3WZT7</accession>
<sequence>MPEVIAGLERLVFAFEKDVETQKGTGLLPFQGMDKSGAAVLTVFAKGLCEKGEWAEYDVSRMPECHFTSWDCNKECPFLHVKPAFKTQDCPCRFCPEGPRCQFAQERRSFGVLPPSPLAPLSSLLYADHLSP</sequence>
<keyword evidence="2" id="KW-0862">Zinc</keyword>
<evidence type="ECO:0000313" key="3">
    <source>
        <dbReference type="EMBL" id="KAB0366913.1"/>
    </source>
</evidence>
<comment type="function">
    <text evidence="2">Component of the cleavage and polyadenylation specificity factor (CPSF) complex that play a key role in pre-mRNA 3'-end formation, recognizing the AAUAAA signal sequence and interacting with poly(A) polymerase and other factors to bring about cleavage and poly(A) addition. CPSF4 binds RNA polymers with a preference for poly(U).</text>
</comment>
<comment type="subunit">
    <text evidence="2">Component of the cleavage and polyadenylation specificity factor (CPSF) complex.</text>
</comment>
<dbReference type="GO" id="GO:0031124">
    <property type="term" value="P:mRNA 3'-end processing"/>
    <property type="evidence" value="ECO:0007669"/>
    <property type="project" value="UniProtKB-UniRule"/>
</dbReference>
<gene>
    <name evidence="3" type="ORF">FD755_020237</name>
</gene>
<organism evidence="3 4">
    <name type="scientific">Muntiacus reevesi</name>
    <name type="common">Reeves' muntjac</name>
    <name type="synonym">Cervus reevesi</name>
    <dbReference type="NCBI Taxonomy" id="9886"/>
    <lineage>
        <taxon>Eukaryota</taxon>
        <taxon>Metazoa</taxon>
        <taxon>Chordata</taxon>
        <taxon>Craniata</taxon>
        <taxon>Vertebrata</taxon>
        <taxon>Euteleostomi</taxon>
        <taxon>Mammalia</taxon>
        <taxon>Eutheria</taxon>
        <taxon>Laurasiatheria</taxon>
        <taxon>Artiodactyla</taxon>
        <taxon>Ruminantia</taxon>
        <taxon>Pecora</taxon>
        <taxon>Cervidae</taxon>
        <taxon>Muntiacinae</taxon>
        <taxon>Muntiacus</taxon>
    </lineage>
</organism>
<evidence type="ECO:0000256" key="2">
    <source>
        <dbReference type="RuleBase" id="RU369008"/>
    </source>
</evidence>
<comment type="similarity">
    <text evidence="2">Belongs to the CPSF4/YTH1 family.</text>
</comment>
<proteinExistence type="inferred from homology"/>
<name>A0A5N3WZT7_MUNRE</name>
<dbReference type="EMBL" id="VCEB01000019">
    <property type="protein sequence ID" value="KAB0366913.1"/>
    <property type="molecule type" value="Genomic_DNA"/>
</dbReference>
<comment type="caution">
    <text evidence="3">The sequence shown here is derived from an EMBL/GenBank/DDBJ whole genome shotgun (WGS) entry which is preliminary data.</text>
</comment>
<keyword evidence="2" id="KW-0507">mRNA processing</keyword>
<dbReference type="GO" id="GO:0005847">
    <property type="term" value="C:mRNA cleavage and polyadenylation specificity factor complex"/>
    <property type="evidence" value="ECO:0007669"/>
    <property type="project" value="UniProtKB-UniRule"/>
</dbReference>
<keyword evidence="2" id="KW-0539">Nucleus</keyword>
<dbReference type="AlphaFoldDB" id="A0A5N3WZT7"/>
<dbReference type="Proteomes" id="UP000326062">
    <property type="component" value="Chromosome 17"/>
</dbReference>
<dbReference type="PANTHER" id="PTHR23102:SF19">
    <property type="entry name" value="CLEAVAGE AND POLYADENYLATION SPECIFICITY FACTOR SUBUNIT 4-LIKE PROTEIN-RELATED"/>
    <property type="match status" value="1"/>
</dbReference>
<protein>
    <recommendedName>
        <fullName evidence="2">Cleavage and polyadenylation specificity factor subunit 4</fullName>
        <shortName evidence="2">CPSF 30 kDa subunit</shortName>
    </recommendedName>
    <alternativeName>
        <fullName evidence="2">Cleavage and polyadenylation specificity factor 30 kDa subunit</fullName>
    </alternativeName>
</protein>
<reference evidence="3 4" key="1">
    <citation type="submission" date="2019-06" db="EMBL/GenBank/DDBJ databases">
        <title>Discovery of a novel chromosome fission-fusion reversal in muntjac.</title>
        <authorList>
            <person name="Mudd A.B."/>
            <person name="Bredeson J.V."/>
            <person name="Baum R."/>
            <person name="Hockemeyer D."/>
            <person name="Rokhsar D.S."/>
        </authorList>
    </citation>
    <scope>NUCLEOTIDE SEQUENCE [LARGE SCALE GENOMIC DNA]</scope>
    <source>
        <strain evidence="3">UCam_UCB_Mr</strain>
        <tissue evidence="3">Fibroblast cell line</tissue>
    </source>
</reference>
<evidence type="ECO:0000313" key="4">
    <source>
        <dbReference type="Proteomes" id="UP000326062"/>
    </source>
</evidence>
<comment type="subcellular location">
    <subcellularLocation>
        <location evidence="2">Nucleus</location>
    </subcellularLocation>
</comment>
<keyword evidence="1 2" id="KW-0677">Repeat</keyword>
<keyword evidence="2" id="KW-0479">Metal-binding</keyword>
<keyword evidence="4" id="KW-1185">Reference proteome</keyword>
<dbReference type="PANTHER" id="PTHR23102">
    <property type="entry name" value="CLEAVAGE AND POLYADENYLATION SPECIFICITY FACTOR SUBUNIT 4-RELATED"/>
    <property type="match status" value="1"/>
</dbReference>
<keyword evidence="2" id="KW-0694">RNA-binding</keyword>
<dbReference type="InterPro" id="IPR045348">
    <property type="entry name" value="CPSF4/Yth1"/>
</dbReference>
<dbReference type="GO" id="GO:0008270">
    <property type="term" value="F:zinc ion binding"/>
    <property type="evidence" value="ECO:0007669"/>
    <property type="project" value="UniProtKB-KW"/>
</dbReference>
<keyword evidence="2" id="KW-0863">Zinc-finger</keyword>
<evidence type="ECO:0000256" key="1">
    <source>
        <dbReference type="ARBA" id="ARBA00022737"/>
    </source>
</evidence>
<dbReference type="GO" id="GO:0003723">
    <property type="term" value="F:RNA binding"/>
    <property type="evidence" value="ECO:0007669"/>
    <property type="project" value="UniProtKB-UniRule"/>
</dbReference>